<dbReference type="Gene3D" id="1.20.140.20">
    <property type="entry name" value="Alpha-ketoacid/pyruvate dehydrogenase kinase, N-terminal domain"/>
    <property type="match status" value="1"/>
</dbReference>
<feature type="region of interest" description="Disordered" evidence="11">
    <location>
        <begin position="314"/>
        <end position="335"/>
    </location>
</feature>
<dbReference type="InterPro" id="IPR004358">
    <property type="entry name" value="Sig_transdc_His_kin-like_C"/>
</dbReference>
<dbReference type="Pfam" id="PF10436">
    <property type="entry name" value="BCDHK_Adom3"/>
    <property type="match status" value="1"/>
</dbReference>
<dbReference type="SUPFAM" id="SSF55874">
    <property type="entry name" value="ATPase domain of HSP90 chaperone/DNA topoisomerase II/histidine kinase"/>
    <property type="match status" value="1"/>
</dbReference>
<evidence type="ECO:0000313" key="13">
    <source>
        <dbReference type="EMBL" id="KFH44587.1"/>
    </source>
</evidence>
<evidence type="ECO:0000259" key="12">
    <source>
        <dbReference type="PROSITE" id="PS50109"/>
    </source>
</evidence>
<evidence type="ECO:0000256" key="4">
    <source>
        <dbReference type="ARBA" id="ARBA00022679"/>
    </source>
</evidence>
<feature type="domain" description="Histidine kinase" evidence="12">
    <location>
        <begin position="275"/>
        <end position="446"/>
    </location>
</feature>
<evidence type="ECO:0000256" key="10">
    <source>
        <dbReference type="RuleBase" id="RU366032"/>
    </source>
</evidence>
<dbReference type="InterPro" id="IPR039028">
    <property type="entry name" value="BCKD/PDK"/>
</dbReference>
<accession>A0A086T5F5</accession>
<dbReference type="Proteomes" id="UP000029964">
    <property type="component" value="Unassembled WGS sequence"/>
</dbReference>
<dbReference type="PROSITE" id="PS50109">
    <property type="entry name" value="HIS_KIN"/>
    <property type="match status" value="1"/>
</dbReference>
<protein>
    <recommendedName>
        <fullName evidence="10">Protein-serine/threonine kinase</fullName>
        <ecNumber evidence="10">2.7.11.-</ecNumber>
    </recommendedName>
</protein>
<evidence type="ECO:0000256" key="5">
    <source>
        <dbReference type="ARBA" id="ARBA00022741"/>
    </source>
</evidence>
<evidence type="ECO:0000256" key="2">
    <source>
        <dbReference type="ARBA" id="ARBA00006155"/>
    </source>
</evidence>
<dbReference type="Pfam" id="PF02518">
    <property type="entry name" value="HATPase_c"/>
    <property type="match status" value="1"/>
</dbReference>
<evidence type="ECO:0000256" key="6">
    <source>
        <dbReference type="ARBA" id="ARBA00022777"/>
    </source>
</evidence>
<gene>
    <name evidence="13" type="ORF">ACRE_046500</name>
</gene>
<keyword evidence="14" id="KW-1185">Reference proteome</keyword>
<name>A0A086T5F5_HAPC1</name>
<dbReference type="EC" id="2.7.11.-" evidence="10"/>
<dbReference type="InterPro" id="IPR036890">
    <property type="entry name" value="HATPase_C_sf"/>
</dbReference>
<organism evidence="13 14">
    <name type="scientific">Hapsidospora chrysogenum (strain ATCC 11550 / CBS 779.69 / DSM 880 / IAM 14645 / JCM 23072 / IMI 49137)</name>
    <name type="common">Acremonium chrysogenum</name>
    <dbReference type="NCBI Taxonomy" id="857340"/>
    <lineage>
        <taxon>Eukaryota</taxon>
        <taxon>Fungi</taxon>
        <taxon>Dikarya</taxon>
        <taxon>Ascomycota</taxon>
        <taxon>Pezizomycotina</taxon>
        <taxon>Sordariomycetes</taxon>
        <taxon>Hypocreomycetidae</taxon>
        <taxon>Hypocreales</taxon>
        <taxon>Bionectriaceae</taxon>
        <taxon>Hapsidospora</taxon>
    </lineage>
</organism>
<comment type="subcellular location">
    <subcellularLocation>
        <location evidence="1 10">Mitochondrion matrix</location>
    </subcellularLocation>
</comment>
<evidence type="ECO:0000256" key="9">
    <source>
        <dbReference type="ARBA" id="ARBA00023128"/>
    </source>
</evidence>
<comment type="caution">
    <text evidence="13">The sequence shown here is derived from an EMBL/GenBank/DDBJ whole genome shotgun (WGS) entry which is preliminary data.</text>
</comment>
<keyword evidence="9 10" id="KW-0496">Mitochondrion</keyword>
<evidence type="ECO:0000313" key="14">
    <source>
        <dbReference type="Proteomes" id="UP000029964"/>
    </source>
</evidence>
<dbReference type="GO" id="GO:0004740">
    <property type="term" value="F:pyruvate dehydrogenase (acetyl-transferring) kinase activity"/>
    <property type="evidence" value="ECO:0007669"/>
    <property type="project" value="TreeGrafter"/>
</dbReference>
<dbReference type="Gene3D" id="3.30.565.10">
    <property type="entry name" value="Histidine kinase-like ATPase, C-terminal domain"/>
    <property type="match status" value="1"/>
</dbReference>
<dbReference type="InterPro" id="IPR005467">
    <property type="entry name" value="His_kinase_dom"/>
</dbReference>
<dbReference type="EMBL" id="JPKY01000046">
    <property type="protein sequence ID" value="KFH44587.1"/>
    <property type="molecule type" value="Genomic_DNA"/>
</dbReference>
<evidence type="ECO:0000256" key="11">
    <source>
        <dbReference type="SAM" id="MobiDB-lite"/>
    </source>
</evidence>
<dbReference type="HOGENOM" id="CLU_023861_4_1_1"/>
<dbReference type="InterPro" id="IPR018955">
    <property type="entry name" value="BCDHK/PDK_N"/>
</dbReference>
<dbReference type="PANTHER" id="PTHR11947:SF20">
    <property type="entry name" value="[3-METHYL-2-OXOBUTANOATE DEHYDROGENASE [LIPOAMIDE]] KINASE, MITOCHONDRIAL"/>
    <property type="match status" value="1"/>
</dbReference>
<dbReference type="SUPFAM" id="SSF69012">
    <property type="entry name" value="alpha-ketoacid dehydrogenase kinase, N-terminal domain"/>
    <property type="match status" value="1"/>
</dbReference>
<keyword evidence="5 10" id="KW-0547">Nucleotide-binding</keyword>
<dbReference type="PANTHER" id="PTHR11947">
    <property type="entry name" value="PYRUVATE DEHYDROGENASE KINASE"/>
    <property type="match status" value="1"/>
</dbReference>
<evidence type="ECO:0000256" key="3">
    <source>
        <dbReference type="ARBA" id="ARBA00022553"/>
    </source>
</evidence>
<evidence type="ECO:0000256" key="7">
    <source>
        <dbReference type="ARBA" id="ARBA00022840"/>
    </source>
</evidence>
<keyword evidence="8" id="KW-0809">Transit peptide</keyword>
<reference evidence="14" key="1">
    <citation type="journal article" date="2014" name="Genome Announc.">
        <title>Genome sequence and annotation of Acremonium chrysogenum, producer of the beta-lactam antibiotic cephalosporin C.</title>
        <authorList>
            <person name="Terfehr D."/>
            <person name="Dahlmann T.A."/>
            <person name="Specht T."/>
            <person name="Zadra I."/>
            <person name="Kuernsteiner H."/>
            <person name="Kueck U."/>
        </authorList>
    </citation>
    <scope>NUCLEOTIDE SEQUENCE [LARGE SCALE GENOMIC DNA]</scope>
    <source>
        <strain evidence="14">ATCC 11550 / CBS 779.69 / DSM 880 / IAM 14645 / JCM 23072 / IMI 49137</strain>
    </source>
</reference>
<keyword evidence="4 10" id="KW-0808">Transferase</keyword>
<evidence type="ECO:0000256" key="8">
    <source>
        <dbReference type="ARBA" id="ARBA00022946"/>
    </source>
</evidence>
<dbReference type="GO" id="GO:0005524">
    <property type="term" value="F:ATP binding"/>
    <property type="evidence" value="ECO:0007669"/>
    <property type="project" value="UniProtKB-UniRule"/>
</dbReference>
<dbReference type="PRINTS" id="PR00344">
    <property type="entry name" value="BCTRLSENSOR"/>
</dbReference>
<dbReference type="AlphaFoldDB" id="A0A086T5F5"/>
<keyword evidence="7 10" id="KW-0067">ATP-binding</keyword>
<dbReference type="OrthoDB" id="3264224at2759"/>
<sequence>MNRLASFGRLRHVPRTLRSTRTVSCRALSTSSTAASGYNVTDSDIATLAKRHQHQLSLADLVKHGRPPLSEDSLLSSANFTLGLLPIRLARRIQALRNLPYIVVTNPNISRIYSTYVHSLSILLPYWHAAAEGHPIATLDEEIKFTNTLAELVATHTDTIPILARGFLECRRYISPPEVTRFLDEHLRARIGTRLIAEQHIALHFSSQPHFDPEASPTPCPEHPSFVGVIDTALRPATVVESCAGFVADICELRYGTRPLLHVNGEPDTTFASIPMHLEYILTELLKNAFRATIENKSQEPVVVTIAPEPPLPVTDIPSIKSPGSDRGQFRSDAIRPLDDNAPGVTIRIRDRGGGISPDLVHNIWSYSFTTFSEDDEFPGSDNGGGGGNDGLNAISGASAGISSIAGLGYGLPLSRAYAEYFGGGIDVQSLYRWGTDVYLRLKGIGKIDP</sequence>
<evidence type="ECO:0000256" key="1">
    <source>
        <dbReference type="ARBA" id="ARBA00004305"/>
    </source>
</evidence>
<dbReference type="SMART" id="SM00387">
    <property type="entry name" value="HATPase_c"/>
    <property type="match status" value="1"/>
</dbReference>
<keyword evidence="3" id="KW-0597">Phosphoprotein</keyword>
<proteinExistence type="inferred from homology"/>
<dbReference type="STRING" id="857340.A0A086T5F5"/>
<comment type="similarity">
    <text evidence="2 10">Belongs to the PDK/BCKDK protein kinase family.</text>
</comment>
<dbReference type="GO" id="GO:0010906">
    <property type="term" value="P:regulation of glucose metabolic process"/>
    <property type="evidence" value="ECO:0007669"/>
    <property type="project" value="TreeGrafter"/>
</dbReference>
<dbReference type="InterPro" id="IPR003594">
    <property type="entry name" value="HATPase_dom"/>
</dbReference>
<dbReference type="GO" id="GO:0005759">
    <property type="term" value="C:mitochondrial matrix"/>
    <property type="evidence" value="ECO:0007669"/>
    <property type="project" value="UniProtKB-SubCell"/>
</dbReference>
<dbReference type="InterPro" id="IPR036784">
    <property type="entry name" value="AK/P_DHK_N_sf"/>
</dbReference>
<keyword evidence="6 10" id="KW-0418">Kinase</keyword>